<sequence length="82" mass="9206">KTVAKDGNYECPRCKGNSWIRYPSIFLQTFRGVRANISSITMDQDDDNHSVKSDDGQEQNARTLAINIPSPVSDPQTTERYG</sequence>
<dbReference type="AlphaFoldDB" id="A0A8J2PL35"/>
<feature type="non-terminal residue" evidence="1">
    <location>
        <position position="82"/>
    </location>
</feature>
<protein>
    <submittedName>
        <fullName evidence="1">Uncharacterized protein</fullName>
    </submittedName>
</protein>
<feature type="non-terminal residue" evidence="1">
    <location>
        <position position="1"/>
    </location>
</feature>
<accession>A0A8J2PL35</accession>
<name>A0A8J2PL35_9HEXA</name>
<organism evidence="1 2">
    <name type="scientific">Allacma fusca</name>
    <dbReference type="NCBI Taxonomy" id="39272"/>
    <lineage>
        <taxon>Eukaryota</taxon>
        <taxon>Metazoa</taxon>
        <taxon>Ecdysozoa</taxon>
        <taxon>Arthropoda</taxon>
        <taxon>Hexapoda</taxon>
        <taxon>Collembola</taxon>
        <taxon>Symphypleona</taxon>
        <taxon>Sminthuridae</taxon>
        <taxon>Allacma</taxon>
    </lineage>
</organism>
<evidence type="ECO:0000313" key="2">
    <source>
        <dbReference type="Proteomes" id="UP000708208"/>
    </source>
</evidence>
<reference evidence="1" key="1">
    <citation type="submission" date="2021-06" db="EMBL/GenBank/DDBJ databases">
        <authorList>
            <person name="Hodson N. C."/>
            <person name="Mongue J. A."/>
            <person name="Jaron S. K."/>
        </authorList>
    </citation>
    <scope>NUCLEOTIDE SEQUENCE</scope>
</reference>
<gene>
    <name evidence="1" type="ORF">AFUS01_LOCUS37572</name>
</gene>
<proteinExistence type="predicted"/>
<comment type="caution">
    <text evidence="1">The sequence shown here is derived from an EMBL/GenBank/DDBJ whole genome shotgun (WGS) entry which is preliminary data.</text>
</comment>
<dbReference type="Proteomes" id="UP000708208">
    <property type="component" value="Unassembled WGS sequence"/>
</dbReference>
<dbReference type="EMBL" id="CAJVCH010544106">
    <property type="protein sequence ID" value="CAG7827594.1"/>
    <property type="molecule type" value="Genomic_DNA"/>
</dbReference>
<evidence type="ECO:0000313" key="1">
    <source>
        <dbReference type="EMBL" id="CAG7827594.1"/>
    </source>
</evidence>
<keyword evidence="2" id="KW-1185">Reference proteome</keyword>